<evidence type="ECO:0000256" key="1">
    <source>
        <dbReference type="ARBA" id="ARBA00009156"/>
    </source>
</evidence>
<feature type="active site" description="Proton acceptor" evidence="8">
    <location>
        <position position="235"/>
    </location>
</feature>
<feature type="binding site" evidence="8">
    <location>
        <begin position="234"/>
        <end position="236"/>
    </location>
    <ligand>
        <name>substrate</name>
    </ligand>
</feature>
<evidence type="ECO:0000313" key="12">
    <source>
        <dbReference type="EMBL" id="EIW20150.1"/>
    </source>
</evidence>
<evidence type="ECO:0000256" key="7">
    <source>
        <dbReference type="ARBA" id="ARBA00023308"/>
    </source>
</evidence>
<dbReference type="CDD" id="cd07771">
    <property type="entry name" value="ASKHA_NBD_FGGY_RhaB-like"/>
    <property type="match status" value="1"/>
</dbReference>
<dbReference type="SUPFAM" id="SSF53067">
    <property type="entry name" value="Actin-like ATPase domain"/>
    <property type="match status" value="2"/>
</dbReference>
<dbReference type="GO" id="GO:0008993">
    <property type="term" value="F:rhamnulokinase activity"/>
    <property type="evidence" value="ECO:0007669"/>
    <property type="project" value="UniProtKB-UniRule"/>
</dbReference>
<evidence type="ECO:0000259" key="11">
    <source>
        <dbReference type="Pfam" id="PF02782"/>
    </source>
</evidence>
<dbReference type="InterPro" id="IPR018485">
    <property type="entry name" value="FGGY_C"/>
</dbReference>
<evidence type="ECO:0000256" key="6">
    <source>
        <dbReference type="ARBA" id="ARBA00023157"/>
    </source>
</evidence>
<evidence type="ECO:0000256" key="3">
    <source>
        <dbReference type="ARBA" id="ARBA00022741"/>
    </source>
</evidence>
<keyword evidence="4 8" id="KW-0418">Kinase</keyword>
<dbReference type="Pfam" id="PF02782">
    <property type="entry name" value="FGGY_C"/>
    <property type="match status" value="1"/>
</dbReference>
<keyword evidence="6 8" id="KW-1015">Disulfide bond</keyword>
<keyword evidence="5 8" id="KW-0067">ATP-binding</keyword>
<dbReference type="InterPro" id="IPR018484">
    <property type="entry name" value="FGGY_N"/>
</dbReference>
<comment type="caution">
    <text evidence="12">The sequence shown here is derived from an EMBL/GenBank/DDBJ whole genome shotgun (WGS) entry which is preliminary data.</text>
</comment>
<dbReference type="NCBIfam" id="TIGR02627">
    <property type="entry name" value="rhamnulo_kin"/>
    <property type="match status" value="1"/>
</dbReference>
<dbReference type="RefSeq" id="WP_007931664.1">
    <property type="nucleotide sequence ID" value="NZ_AKVJ01000010.1"/>
</dbReference>
<protein>
    <recommendedName>
        <fullName evidence="8 9">Rhamnulokinase</fullName>
        <shortName evidence="8">RhaB</shortName>
        <ecNumber evidence="8 9">2.7.1.5</ecNumber>
    </recommendedName>
    <alternativeName>
        <fullName evidence="8">ATP:L-rhamnulose phosphotransferase</fullName>
    </alternativeName>
    <alternativeName>
        <fullName evidence="8">L-rhamnulose 1-kinase</fullName>
    </alternativeName>
    <alternativeName>
        <fullName evidence="8">Rhamnulose kinase</fullName>
    </alternativeName>
</protein>
<feature type="binding site" evidence="8">
    <location>
        <begin position="11"/>
        <end position="15"/>
    </location>
    <ligand>
        <name>ATP</name>
        <dbReference type="ChEBI" id="CHEBI:30616"/>
    </ligand>
</feature>
<comment type="similarity">
    <text evidence="8">Belongs to the rhamnulokinase family.</text>
</comment>
<dbReference type="PANTHER" id="PTHR10196">
    <property type="entry name" value="SUGAR KINASE"/>
    <property type="match status" value="1"/>
</dbReference>
<dbReference type="GO" id="GO:0004370">
    <property type="term" value="F:glycerol kinase activity"/>
    <property type="evidence" value="ECO:0007669"/>
    <property type="project" value="TreeGrafter"/>
</dbReference>
<feature type="disulfide bond" evidence="8">
    <location>
        <begin position="352"/>
        <end position="369"/>
    </location>
</feature>
<comment type="function">
    <text evidence="8">Involved in the catabolism of L-rhamnose (6-deoxy-L-mannose). Catalyzes the transfer of the gamma-phosphate group from ATP to the 1-hydroxyl group of L-rhamnulose to yield L-rhamnulose 1-phosphate.</text>
</comment>
<feature type="binding site" evidence="8">
    <location>
        <position position="79"/>
    </location>
    <ligand>
        <name>substrate</name>
    </ligand>
</feature>
<sequence length="487" mass="55353">MKKHIAVDIGASSGRLVVGTYENGKILLKEFYRFPNGIEEQNGNYFWNIEKIINEIVNGLKAAKKEGIDECTLGIDTWGVDYALIDVDGNRIQEIYAYRDERTKTAIEKIKKQKSLKDIYKKIGIQFLSFNTLFQLYAHDQEELMKAHKILLVPDYLYYRLSGRLISEKTNASTTQLLNLETKEYDEELLQLIGVKREQFETLTEPGEFLGPVRESIIKEHDIPQCELICVATHDTASAVLGVPGAEKHFAYLCSGTWSLMGVENRYPIANEQSYSMNYTNEWGAYGTYRFLKNIMGLWLIQEVRRQLEKEYSFADLVMEAKKIKPFQFLIDCNDECFLKPENMVLEVQHYCQKSGQSVPQTAGELARCIFDSLALMYRKTLKELALLNEYPIHSLHVVGGGVQNEMLCQLTADVAELPVIAGPIESTALGNIIVQMISCGEIADAAEARKVTRESFPITIYQPAPVHQLERIVKQFIQLTSGGLER</sequence>
<keyword evidence="3 8" id="KW-0547">Nucleotide-binding</keyword>
<dbReference type="GO" id="GO:0006071">
    <property type="term" value="P:glycerol metabolic process"/>
    <property type="evidence" value="ECO:0007669"/>
    <property type="project" value="TreeGrafter"/>
</dbReference>
<feature type="domain" description="Carbohydrate kinase FGGY C-terminal" evidence="11">
    <location>
        <begin position="251"/>
        <end position="439"/>
    </location>
</feature>
<reference evidence="12 13" key="1">
    <citation type="journal article" date="2012" name="J. Bacteriol.">
        <title>Draft Genome Sequences for Two Metal-Reducing Pelosinus fermentans Strains Isolated from a Cr(VI)-Contaminated Site and for Type Strain R7.</title>
        <authorList>
            <person name="Brown S.D."/>
            <person name="Podar M."/>
            <person name="Klingeman D.M."/>
            <person name="Johnson C.M."/>
            <person name="Yang Z.K."/>
            <person name="Utturkar S.M."/>
            <person name="Land M.L."/>
            <person name="Mosher J.J."/>
            <person name="Hurt R.A.Jr."/>
            <person name="Phelps T.J."/>
            <person name="Palumbo A.V."/>
            <person name="Arkin A.P."/>
            <person name="Hazen T.C."/>
            <person name="Elias D.A."/>
        </authorList>
    </citation>
    <scope>NUCLEOTIDE SEQUENCE [LARGE SCALE GENOMIC DNA]</scope>
    <source>
        <strain evidence="12 13">B4</strain>
    </source>
</reference>
<accession>I8RMN5</accession>
<dbReference type="UniPathway" id="UPA00541">
    <property type="reaction ID" value="UER00602"/>
</dbReference>
<dbReference type="PIRSF" id="PIRSF000538">
    <property type="entry name" value="GlpK"/>
    <property type="match status" value="1"/>
</dbReference>
<dbReference type="Gene3D" id="3.30.420.40">
    <property type="match status" value="2"/>
</dbReference>
<proteinExistence type="inferred from homology"/>
<dbReference type="GO" id="GO:0005524">
    <property type="term" value="F:ATP binding"/>
    <property type="evidence" value="ECO:0007669"/>
    <property type="project" value="UniProtKB-KW"/>
</dbReference>
<evidence type="ECO:0000256" key="8">
    <source>
        <dbReference type="HAMAP-Rule" id="MF_01535"/>
    </source>
</evidence>
<comment type="pathway">
    <text evidence="8">Carbohydrate degradation; L-rhamnose degradation; glycerone phosphate from L-rhamnose: step 2/3.</text>
</comment>
<dbReference type="PANTHER" id="PTHR10196:SF93">
    <property type="entry name" value="L-RHAMNULOKINASE"/>
    <property type="match status" value="1"/>
</dbReference>
<dbReference type="HAMAP" id="MF_01535">
    <property type="entry name" value="Rhamnulokinase"/>
    <property type="match status" value="1"/>
</dbReference>
<gene>
    <name evidence="8" type="primary">rhaB</name>
    <name evidence="12" type="ORF">FB4_2582</name>
</gene>
<dbReference type="GO" id="GO:0005829">
    <property type="term" value="C:cytosol"/>
    <property type="evidence" value="ECO:0007669"/>
    <property type="project" value="TreeGrafter"/>
</dbReference>
<keyword evidence="8" id="KW-0460">Magnesium</keyword>
<dbReference type="InterPro" id="IPR013449">
    <property type="entry name" value="Rhamnulokinase"/>
</dbReference>
<evidence type="ECO:0000256" key="9">
    <source>
        <dbReference type="NCBIfam" id="TIGR02627"/>
    </source>
</evidence>
<keyword evidence="7 8" id="KW-0684">Rhamnose metabolism</keyword>
<evidence type="ECO:0000256" key="5">
    <source>
        <dbReference type="ARBA" id="ARBA00022840"/>
    </source>
</evidence>
<feature type="binding site" evidence="8">
    <location>
        <position position="294"/>
    </location>
    <ligand>
        <name>substrate</name>
    </ligand>
</feature>
<organism evidence="12 13">
    <name type="scientific">Pelosinus fermentans B4</name>
    <dbReference type="NCBI Taxonomy" id="1149862"/>
    <lineage>
        <taxon>Bacteria</taxon>
        <taxon>Bacillati</taxon>
        <taxon>Bacillota</taxon>
        <taxon>Negativicutes</taxon>
        <taxon>Selenomonadales</taxon>
        <taxon>Sporomusaceae</taxon>
        <taxon>Pelosinus</taxon>
    </lineage>
</organism>
<dbReference type="GO" id="GO:0019301">
    <property type="term" value="P:rhamnose catabolic process"/>
    <property type="evidence" value="ECO:0007669"/>
    <property type="project" value="UniProtKB-UniRule"/>
</dbReference>
<dbReference type="EC" id="2.7.1.5" evidence="8 9"/>
<comment type="catalytic activity">
    <reaction evidence="8">
        <text>L-rhamnulose + ATP = L-rhamnulose 1-phosphate + ADP + H(+)</text>
        <dbReference type="Rhea" id="RHEA:20117"/>
        <dbReference type="ChEBI" id="CHEBI:15378"/>
        <dbReference type="ChEBI" id="CHEBI:17897"/>
        <dbReference type="ChEBI" id="CHEBI:30616"/>
        <dbReference type="ChEBI" id="CHEBI:58313"/>
        <dbReference type="ChEBI" id="CHEBI:456216"/>
        <dbReference type="EC" id="2.7.1.5"/>
    </reaction>
</comment>
<evidence type="ECO:0000259" key="10">
    <source>
        <dbReference type="Pfam" id="PF00370"/>
    </source>
</evidence>
<comment type="caution">
    <text evidence="8">Lacks conserved residue(s) required for the propagation of feature annotation.</text>
</comment>
<evidence type="ECO:0000256" key="4">
    <source>
        <dbReference type="ARBA" id="ARBA00022777"/>
    </source>
</evidence>
<evidence type="ECO:0000256" key="2">
    <source>
        <dbReference type="ARBA" id="ARBA00022679"/>
    </source>
</evidence>
<feature type="binding site" evidence="8">
    <location>
        <position position="302"/>
    </location>
    <ligand>
        <name>ATP</name>
        <dbReference type="ChEBI" id="CHEBI:30616"/>
    </ligand>
</feature>
<feature type="domain" description="Carbohydrate kinase FGGY N-terminal" evidence="10">
    <location>
        <begin position="5"/>
        <end position="242"/>
    </location>
</feature>
<dbReference type="Pfam" id="PF00370">
    <property type="entry name" value="FGGY_N"/>
    <property type="match status" value="1"/>
</dbReference>
<keyword evidence="13" id="KW-1185">Reference proteome</keyword>
<dbReference type="InterPro" id="IPR043129">
    <property type="entry name" value="ATPase_NBD"/>
</dbReference>
<dbReference type="Proteomes" id="UP000004324">
    <property type="component" value="Unassembled WGS sequence"/>
</dbReference>
<dbReference type="InterPro" id="IPR000577">
    <property type="entry name" value="Carb_kinase_FGGY"/>
</dbReference>
<comment type="cofactor">
    <cofactor evidence="8">
        <name>Mg(2+)</name>
        <dbReference type="ChEBI" id="CHEBI:18420"/>
    </cofactor>
</comment>
<feature type="binding site" evidence="8">
    <location>
        <position position="401"/>
    </location>
    <ligand>
        <name>ATP</name>
        <dbReference type="ChEBI" id="CHEBI:30616"/>
    </ligand>
</feature>
<evidence type="ECO:0000313" key="13">
    <source>
        <dbReference type="Proteomes" id="UP000004324"/>
    </source>
</evidence>
<dbReference type="EMBL" id="AKVJ01000010">
    <property type="protein sequence ID" value="EIW20150.1"/>
    <property type="molecule type" value="Genomic_DNA"/>
</dbReference>
<comment type="similarity">
    <text evidence="1">Belongs to the FGGY kinase family.</text>
</comment>
<dbReference type="PATRIC" id="fig|1149862.3.peg.874"/>
<dbReference type="AlphaFoldDB" id="I8RMN5"/>
<feature type="binding site" evidence="8">
    <location>
        <position position="257"/>
    </location>
    <ligand>
        <name>ATP</name>
        <dbReference type="ChEBI" id="CHEBI:30616"/>
    </ligand>
</feature>
<dbReference type="OrthoDB" id="9761504at2"/>
<keyword evidence="2 8" id="KW-0808">Transferase</keyword>
<name>I8RMN5_9FIRM</name>